<dbReference type="PIRSF" id="PIRSF001100">
    <property type="entry name" value="Beta_cellobiohydrolase"/>
    <property type="match status" value="1"/>
</dbReference>
<dbReference type="PANTHER" id="PTHR34876">
    <property type="match status" value="1"/>
</dbReference>
<accession>A0ABQ6KF09</accession>
<dbReference type="EC" id="3.2.1.-" evidence="9"/>
<keyword evidence="2 9" id="KW-0378">Hydrolase</keyword>
<reference evidence="12" key="2">
    <citation type="journal article" date="2019" name="Int. J. Syst. Evol. Microbiol.">
        <title>The Global Catalogue of Microorganisms (GCM) 10K type strain sequencing project: providing services to taxonomists for standard genome sequencing and annotation.</title>
        <authorList>
            <consortium name="The Broad Institute Genomics Platform"/>
            <consortium name="The Broad Institute Genome Sequencing Center for Infectious Disease"/>
            <person name="Wu L."/>
            <person name="Ma J."/>
        </authorList>
    </citation>
    <scope>NUCLEOTIDE SEQUENCE [LARGE SCALE GENOMIC DNA]</scope>
    <source>
        <strain evidence="12">NBRC 108894</strain>
    </source>
</reference>
<evidence type="ECO:0000313" key="12">
    <source>
        <dbReference type="Proteomes" id="UP001157034"/>
    </source>
</evidence>
<dbReference type="InterPro" id="IPR016288">
    <property type="entry name" value="Beta_cellobiohydrolase"/>
</dbReference>
<dbReference type="Pfam" id="PF01341">
    <property type="entry name" value="Glyco_hydro_6"/>
    <property type="match status" value="1"/>
</dbReference>
<feature type="active site" description="Proton donor" evidence="8">
    <location>
        <position position="155"/>
    </location>
</feature>
<dbReference type="SUPFAM" id="SSF51989">
    <property type="entry name" value="Glycosyl hydrolases family 6, cellulases"/>
    <property type="match status" value="1"/>
</dbReference>
<evidence type="ECO:0000256" key="6">
    <source>
        <dbReference type="ARBA" id="ARBA00023295"/>
    </source>
</evidence>
<evidence type="ECO:0000256" key="9">
    <source>
        <dbReference type="RuleBase" id="RU361186"/>
    </source>
</evidence>
<keyword evidence="6 9" id="KW-0326">Glycosidase</keyword>
<dbReference type="InterPro" id="IPR001524">
    <property type="entry name" value="Glyco_hydro_6_CS"/>
</dbReference>
<sequence length="322" mass="33494">MTETPRRVAVGLVIGVLTAVLLGLAGVAVFSATVPRATSANPLHEARFYVDPASSAALAARRDPSFGPIGREPAAIWLTPEAHGASEVGGYVGGIVDAARRGGEWPVFVVYGIPHRDCQAQESAGGTADDAAYRDWLRAIARSLTAQTLVVVEPDALALTAECHDRSARVAQLRDAVGLLAPTGAVVYLDAGHSGWLDPALMAGLLRDAGVDRVRGFASNVSNFETTAAERRYDEAISAALGGAHYVIDTSRNGNGPAPDQAWCNPPGRGLGDPPRVVEDRTHLDATLWVKNPGESDGACNGGPAAGRWWPDGARALIAGGD</sequence>
<evidence type="ECO:0000256" key="4">
    <source>
        <dbReference type="ARBA" id="ARBA00023157"/>
    </source>
</evidence>
<evidence type="ECO:0000256" key="8">
    <source>
        <dbReference type="PROSITE-ProRule" id="PRU10057"/>
    </source>
</evidence>
<keyword evidence="3 9" id="KW-0136">Cellulose degradation</keyword>
<dbReference type="RefSeq" id="WP_284251900.1">
    <property type="nucleotide sequence ID" value="NZ_BAAAQO010000004.1"/>
</dbReference>
<reference evidence="11" key="1">
    <citation type="journal article" date="2014" name="Int. J. Syst. Evol. Microbiol.">
        <title>Complete genome of a new Firmicutes species belonging to the dominant human colonic microbiota ('Ruminococcus bicirculans') reveals two chromosomes and a selective capacity to utilize plant glucans.</title>
        <authorList>
            <consortium name="NISC Comparative Sequencing Program"/>
            <person name="Wegmann U."/>
            <person name="Louis P."/>
            <person name="Goesmann A."/>
            <person name="Henrissat B."/>
            <person name="Duncan S.H."/>
            <person name="Flint H.J."/>
        </authorList>
    </citation>
    <scope>NUCLEOTIDE SEQUENCE</scope>
    <source>
        <strain evidence="11">NBRC 108894</strain>
    </source>
</reference>
<dbReference type="PROSITE" id="PS00656">
    <property type="entry name" value="GLYCOSYL_HYDROL_F6_2"/>
    <property type="match status" value="1"/>
</dbReference>
<keyword evidence="1" id="KW-0732">Signal</keyword>
<keyword evidence="4" id="KW-1015">Disulfide bond</keyword>
<organism evidence="11 12">
    <name type="scientific">Pseudolysinimonas kribbensis</name>
    <dbReference type="NCBI Taxonomy" id="433641"/>
    <lineage>
        <taxon>Bacteria</taxon>
        <taxon>Bacillati</taxon>
        <taxon>Actinomycetota</taxon>
        <taxon>Actinomycetes</taxon>
        <taxon>Micrococcales</taxon>
        <taxon>Microbacteriaceae</taxon>
        <taxon>Pseudolysinimonas</taxon>
    </lineage>
</organism>
<name>A0ABQ6KF09_9MICO</name>
<dbReference type="EMBL" id="BSVB01000001">
    <property type="protein sequence ID" value="GMA97105.1"/>
    <property type="molecule type" value="Genomic_DNA"/>
</dbReference>
<evidence type="ECO:0000313" key="11">
    <source>
        <dbReference type="EMBL" id="GMA97105.1"/>
    </source>
</evidence>
<evidence type="ECO:0000256" key="1">
    <source>
        <dbReference type="ARBA" id="ARBA00022729"/>
    </source>
</evidence>
<dbReference type="InterPro" id="IPR036434">
    <property type="entry name" value="Beta_cellobiohydrolase_sf"/>
</dbReference>
<protein>
    <recommendedName>
        <fullName evidence="9">Glucanase</fullName>
        <ecNumber evidence="9">3.2.1.-</ecNumber>
    </recommendedName>
</protein>
<comment type="similarity">
    <text evidence="9">Belongs to the glycosyl hydrolase family 6.</text>
</comment>
<evidence type="ECO:0000256" key="2">
    <source>
        <dbReference type="ARBA" id="ARBA00022801"/>
    </source>
</evidence>
<dbReference type="PRINTS" id="PR00733">
    <property type="entry name" value="GLHYDRLASE6"/>
</dbReference>
<keyword evidence="12" id="KW-1185">Reference proteome</keyword>
<dbReference type="Gene3D" id="3.20.20.40">
    <property type="entry name" value="1, 4-beta cellobiohydrolase"/>
    <property type="match status" value="1"/>
</dbReference>
<evidence type="ECO:0000256" key="5">
    <source>
        <dbReference type="ARBA" id="ARBA00023277"/>
    </source>
</evidence>
<dbReference type="EMBL" id="BSVB01000001">
    <property type="protein sequence ID" value="GMA93196.1"/>
    <property type="molecule type" value="Genomic_DNA"/>
</dbReference>
<keyword evidence="5 9" id="KW-0119">Carbohydrate metabolism</keyword>
<proteinExistence type="inferred from homology"/>
<keyword evidence="7 9" id="KW-0624">Polysaccharide degradation</keyword>
<dbReference type="Proteomes" id="UP001157034">
    <property type="component" value="Unassembled WGS sequence"/>
</dbReference>
<evidence type="ECO:0000256" key="3">
    <source>
        <dbReference type="ARBA" id="ARBA00023001"/>
    </source>
</evidence>
<evidence type="ECO:0000256" key="7">
    <source>
        <dbReference type="ARBA" id="ARBA00023326"/>
    </source>
</evidence>
<gene>
    <name evidence="10" type="ORF">GCM10025881_00200</name>
    <name evidence="11" type="ORF">GCM10025881_39290</name>
</gene>
<dbReference type="PANTHER" id="PTHR34876:SF4">
    <property type="entry name" value="1,4-BETA-D-GLUCAN CELLOBIOHYDROLASE C-RELATED"/>
    <property type="match status" value="1"/>
</dbReference>
<comment type="caution">
    <text evidence="11">The sequence shown here is derived from an EMBL/GenBank/DDBJ whole genome shotgun (WGS) entry which is preliminary data.</text>
</comment>
<reference evidence="11" key="3">
    <citation type="submission" date="2023-02" db="EMBL/GenBank/DDBJ databases">
        <authorList>
            <person name="Sun Q."/>
            <person name="Mori K."/>
        </authorList>
    </citation>
    <scope>NUCLEOTIDE SEQUENCE</scope>
    <source>
        <strain evidence="11">NBRC 108894</strain>
    </source>
</reference>
<evidence type="ECO:0000313" key="10">
    <source>
        <dbReference type="EMBL" id="GMA93196.1"/>
    </source>
</evidence>